<dbReference type="EnsemblMetazoa" id="GBRI004947-RA">
    <property type="protein sequence ID" value="GBRI004947-PA"/>
    <property type="gene ID" value="GBRI004947"/>
</dbReference>
<dbReference type="VEuPathDB" id="VectorBase:GBRI004947"/>
<proteinExistence type="predicted"/>
<reference evidence="1" key="2">
    <citation type="submission" date="2020-05" db="UniProtKB">
        <authorList>
            <consortium name="EnsemblMetazoa"/>
        </authorList>
    </citation>
    <scope>IDENTIFICATION</scope>
    <source>
        <strain evidence="1">IAEA</strain>
    </source>
</reference>
<evidence type="ECO:0000313" key="1">
    <source>
        <dbReference type="EnsemblMetazoa" id="GBRI004947-PA"/>
    </source>
</evidence>
<protein>
    <submittedName>
        <fullName evidence="1">Uncharacterized protein</fullName>
    </submittedName>
</protein>
<evidence type="ECO:0000313" key="2">
    <source>
        <dbReference type="Proteomes" id="UP000091820"/>
    </source>
</evidence>
<sequence>MFYAYIRGGYALLVVVLVVMLFFSMASNKIHAQMCHIFKKPPAYISAFRLHLALIINVYKVGKVSHSAFGFLVIFLLDKTERTNIPAAILQRHLRNESKSTTFGFISSMK</sequence>
<keyword evidence="2" id="KW-1185">Reference proteome</keyword>
<name>A0A1A9W3C1_9MUSC</name>
<reference evidence="2" key="1">
    <citation type="submission" date="2014-03" db="EMBL/GenBank/DDBJ databases">
        <authorList>
            <person name="Aksoy S."/>
            <person name="Warren W."/>
            <person name="Wilson R.K."/>
        </authorList>
    </citation>
    <scope>NUCLEOTIDE SEQUENCE [LARGE SCALE GENOMIC DNA]</scope>
    <source>
        <strain evidence="2">IAEA</strain>
    </source>
</reference>
<dbReference type="AlphaFoldDB" id="A0A1A9W3C1"/>
<dbReference type="Proteomes" id="UP000091820">
    <property type="component" value="Unassembled WGS sequence"/>
</dbReference>
<organism evidence="1 2">
    <name type="scientific">Glossina brevipalpis</name>
    <dbReference type="NCBI Taxonomy" id="37001"/>
    <lineage>
        <taxon>Eukaryota</taxon>
        <taxon>Metazoa</taxon>
        <taxon>Ecdysozoa</taxon>
        <taxon>Arthropoda</taxon>
        <taxon>Hexapoda</taxon>
        <taxon>Insecta</taxon>
        <taxon>Pterygota</taxon>
        <taxon>Neoptera</taxon>
        <taxon>Endopterygota</taxon>
        <taxon>Diptera</taxon>
        <taxon>Brachycera</taxon>
        <taxon>Muscomorpha</taxon>
        <taxon>Hippoboscoidea</taxon>
        <taxon>Glossinidae</taxon>
        <taxon>Glossina</taxon>
    </lineage>
</organism>
<accession>A0A1A9W3C1</accession>